<reference evidence="1 2" key="1">
    <citation type="submission" date="2018-11" db="EMBL/GenBank/DDBJ databases">
        <authorList>
            <consortium name="Pathogen Informatics"/>
        </authorList>
    </citation>
    <scope>NUCLEOTIDE SEQUENCE [LARGE SCALE GENOMIC DNA]</scope>
</reference>
<evidence type="ECO:0000313" key="1">
    <source>
        <dbReference type="EMBL" id="VDM78645.1"/>
    </source>
</evidence>
<keyword evidence="2" id="KW-1185">Reference proteome</keyword>
<dbReference type="AlphaFoldDB" id="A0A3P7L788"/>
<sequence length="95" mass="10655">MGVPMKNGGHVLFPEEAVYLVEHHLACVTDNTRVLPLLDAYRILGECGVSMHVYRAYASLRQAGFAVLRPNRALVRSLPLLQDPQPEQSTSRREK</sequence>
<name>A0A3P7L788_STRVU</name>
<evidence type="ECO:0008006" key="3">
    <source>
        <dbReference type="Google" id="ProtNLM"/>
    </source>
</evidence>
<protein>
    <recommendedName>
        <fullName evidence="3">tRNA-splicing endonuclease subunit Sen54 N-terminal domain-containing protein</fullName>
    </recommendedName>
</protein>
<dbReference type="EMBL" id="UYYB01102547">
    <property type="protein sequence ID" value="VDM78645.1"/>
    <property type="molecule type" value="Genomic_DNA"/>
</dbReference>
<organism evidence="1 2">
    <name type="scientific">Strongylus vulgaris</name>
    <name type="common">Blood worm</name>
    <dbReference type="NCBI Taxonomy" id="40348"/>
    <lineage>
        <taxon>Eukaryota</taxon>
        <taxon>Metazoa</taxon>
        <taxon>Ecdysozoa</taxon>
        <taxon>Nematoda</taxon>
        <taxon>Chromadorea</taxon>
        <taxon>Rhabditida</taxon>
        <taxon>Rhabditina</taxon>
        <taxon>Rhabditomorpha</taxon>
        <taxon>Strongyloidea</taxon>
        <taxon>Strongylidae</taxon>
        <taxon>Strongylus</taxon>
    </lineage>
</organism>
<evidence type="ECO:0000313" key="2">
    <source>
        <dbReference type="Proteomes" id="UP000270094"/>
    </source>
</evidence>
<proteinExistence type="predicted"/>
<gene>
    <name evidence="1" type="ORF">SVUK_LOCUS13643</name>
</gene>
<accession>A0A3P7L788</accession>
<dbReference type="OrthoDB" id="408683at2759"/>
<dbReference type="Proteomes" id="UP000270094">
    <property type="component" value="Unassembled WGS sequence"/>
</dbReference>